<dbReference type="EMBL" id="CAEZXM010000192">
    <property type="protein sequence ID" value="CAB4697353.1"/>
    <property type="molecule type" value="Genomic_DNA"/>
</dbReference>
<dbReference type="EMBL" id="CAFAAI010000183">
    <property type="protein sequence ID" value="CAB4802152.1"/>
    <property type="molecule type" value="Genomic_DNA"/>
</dbReference>
<sequence>MVSALDLGDLGPTRERSRCTQGHQHTLGTRVREPNLLDPRNAIAQKFSEFNLDFGWHTHCKEFLRLLSQCSKHRWVAVPVNQRRPVVHEVNAFGAIDINHATALATRGIERIRLKHHADATVAARHYQAATLVQFR</sequence>
<reference evidence="2" key="1">
    <citation type="submission" date="2020-05" db="EMBL/GenBank/DDBJ databases">
        <authorList>
            <person name="Chiriac C."/>
            <person name="Salcher M."/>
            <person name="Ghai R."/>
            <person name="Kavagutti S V."/>
        </authorList>
    </citation>
    <scope>NUCLEOTIDE SEQUENCE</scope>
</reference>
<protein>
    <submittedName>
        <fullName evidence="2">Unannotated protein</fullName>
    </submittedName>
</protein>
<evidence type="ECO:0000313" key="3">
    <source>
        <dbReference type="EMBL" id="CAB4802152.1"/>
    </source>
</evidence>
<organism evidence="2">
    <name type="scientific">freshwater metagenome</name>
    <dbReference type="NCBI Taxonomy" id="449393"/>
    <lineage>
        <taxon>unclassified sequences</taxon>
        <taxon>metagenomes</taxon>
        <taxon>ecological metagenomes</taxon>
    </lineage>
</organism>
<accession>A0A6J6PKH0</accession>
<gene>
    <name evidence="2" type="ORF">UFOPK2366_01074</name>
    <name evidence="3" type="ORF">UFOPK2992_01079</name>
</gene>
<evidence type="ECO:0000256" key="1">
    <source>
        <dbReference type="SAM" id="MobiDB-lite"/>
    </source>
</evidence>
<name>A0A6J6PKH0_9ZZZZ</name>
<proteinExistence type="predicted"/>
<evidence type="ECO:0000313" key="2">
    <source>
        <dbReference type="EMBL" id="CAB4697353.1"/>
    </source>
</evidence>
<dbReference type="AlphaFoldDB" id="A0A6J6PKH0"/>
<feature type="region of interest" description="Disordered" evidence="1">
    <location>
        <begin position="1"/>
        <end position="26"/>
    </location>
</feature>